<accession>A0A1I0BVL6</accession>
<dbReference type="InterPro" id="IPR051128">
    <property type="entry name" value="EgtD_Methyltrsf_superfamily"/>
</dbReference>
<dbReference type="Pfam" id="PF10017">
    <property type="entry name" value="Methyltransf_33"/>
    <property type="match status" value="1"/>
</dbReference>
<proteinExistence type="predicted"/>
<evidence type="ECO:0000259" key="3">
    <source>
        <dbReference type="Pfam" id="PF10017"/>
    </source>
</evidence>
<sequence>MPHDSTVSAAEPASAPIPAAADPNLLLQEHVREGLARPFKALSSMFFYDDEGSRLFQQIMALPEYYPTRTEFALLNRHRAAMARALRPQNPAEPFFLLELGAGDGLKTKILLRELLAEGADFTYVPVDISAAALQGLTRSLQAELPELRVEPVVADYADALGLMAARPGRKAVLFLGSNIGNFSPEERHQFLRSLARPLTSDDRLLIGFDLQKDPRLIRNAYDDSQGVTAAFNYNLLRRLNRELGADFDLANWQHYTDYDPLSGAVRSFLASTCAQTVHFAEPGWSVDFRAWEMIHTENSYKFTRPGIETIARETGLQVAEFFTDEQDYFADVLLRRQDGQKVQ</sequence>
<evidence type="ECO:0000313" key="4">
    <source>
        <dbReference type="EMBL" id="SET11117.1"/>
    </source>
</evidence>
<dbReference type="GO" id="GO:0008168">
    <property type="term" value="F:methyltransferase activity"/>
    <property type="evidence" value="ECO:0007669"/>
    <property type="project" value="UniProtKB-KW"/>
</dbReference>
<evidence type="ECO:0000256" key="2">
    <source>
        <dbReference type="ARBA" id="ARBA00022679"/>
    </source>
</evidence>
<evidence type="ECO:0000313" key="5">
    <source>
        <dbReference type="Proteomes" id="UP000198697"/>
    </source>
</evidence>
<dbReference type="InterPro" id="IPR019257">
    <property type="entry name" value="MeTrfase_dom"/>
</dbReference>
<dbReference type="SUPFAM" id="SSF53335">
    <property type="entry name" value="S-adenosyl-L-methionine-dependent methyltransferases"/>
    <property type="match status" value="1"/>
</dbReference>
<keyword evidence="5" id="KW-1185">Reference proteome</keyword>
<dbReference type="STRING" id="82805.SAMN04487998_1213"/>
<dbReference type="InterPro" id="IPR017804">
    <property type="entry name" value="MeTrfase_EgtD-like"/>
</dbReference>
<dbReference type="AlphaFoldDB" id="A0A1I0BVL6"/>
<dbReference type="Gene3D" id="3.40.50.150">
    <property type="entry name" value="Vaccinia Virus protein VP39"/>
    <property type="match status" value="1"/>
</dbReference>
<reference evidence="5" key="1">
    <citation type="submission" date="2016-10" db="EMBL/GenBank/DDBJ databases">
        <authorList>
            <person name="Varghese N."/>
            <person name="Submissions S."/>
        </authorList>
    </citation>
    <scope>NUCLEOTIDE SEQUENCE [LARGE SCALE GENOMIC DNA]</scope>
    <source>
        <strain evidence="5">DSM 15310</strain>
    </source>
</reference>
<dbReference type="InterPro" id="IPR029063">
    <property type="entry name" value="SAM-dependent_MTases_sf"/>
</dbReference>
<organism evidence="4 5">
    <name type="scientific">Hymenobacter actinosclerus</name>
    <dbReference type="NCBI Taxonomy" id="82805"/>
    <lineage>
        <taxon>Bacteria</taxon>
        <taxon>Pseudomonadati</taxon>
        <taxon>Bacteroidota</taxon>
        <taxon>Cytophagia</taxon>
        <taxon>Cytophagales</taxon>
        <taxon>Hymenobacteraceae</taxon>
        <taxon>Hymenobacter</taxon>
    </lineage>
</organism>
<gene>
    <name evidence="4" type="ORF">SAMN04487998_1213</name>
</gene>
<keyword evidence="1 4" id="KW-0489">Methyltransferase</keyword>
<dbReference type="RefSeq" id="WP_092769333.1">
    <property type="nucleotide sequence ID" value="NZ_FOHS01000001.1"/>
</dbReference>
<dbReference type="PANTHER" id="PTHR43397">
    <property type="entry name" value="ERGOTHIONEINE BIOSYNTHESIS PROTEIN 1"/>
    <property type="match status" value="1"/>
</dbReference>
<keyword evidence="2 4" id="KW-0808">Transferase</keyword>
<dbReference type="OrthoDB" id="5289726at2"/>
<name>A0A1I0BVL6_9BACT</name>
<protein>
    <submittedName>
        <fullName evidence="4">Dimethylhistidine N-methyltransferase</fullName>
    </submittedName>
</protein>
<dbReference type="InterPro" id="IPR035094">
    <property type="entry name" value="EgtD"/>
</dbReference>
<dbReference type="Proteomes" id="UP000198697">
    <property type="component" value="Unassembled WGS sequence"/>
</dbReference>
<dbReference type="NCBIfam" id="TIGR03438">
    <property type="entry name" value="egtD_ergothio"/>
    <property type="match status" value="1"/>
</dbReference>
<dbReference type="PANTHER" id="PTHR43397:SF1">
    <property type="entry name" value="ERGOTHIONEINE BIOSYNTHESIS PROTEIN 1"/>
    <property type="match status" value="1"/>
</dbReference>
<dbReference type="GO" id="GO:0032259">
    <property type="term" value="P:methylation"/>
    <property type="evidence" value="ECO:0007669"/>
    <property type="project" value="UniProtKB-KW"/>
</dbReference>
<feature type="domain" description="Histidine-specific methyltransferase SAM-dependent" evidence="3">
    <location>
        <begin position="28"/>
        <end position="336"/>
    </location>
</feature>
<evidence type="ECO:0000256" key="1">
    <source>
        <dbReference type="ARBA" id="ARBA00022603"/>
    </source>
</evidence>
<dbReference type="PIRSF" id="PIRSF018005">
    <property type="entry name" value="UCP018005"/>
    <property type="match status" value="1"/>
</dbReference>
<dbReference type="EMBL" id="FOHS01000001">
    <property type="protein sequence ID" value="SET11117.1"/>
    <property type="molecule type" value="Genomic_DNA"/>
</dbReference>